<dbReference type="EMBL" id="UOEW01000272">
    <property type="protein sequence ID" value="VAW40488.1"/>
    <property type="molecule type" value="Genomic_DNA"/>
</dbReference>
<dbReference type="AlphaFoldDB" id="A0A3B0V9Z4"/>
<proteinExistence type="predicted"/>
<feature type="non-terminal residue" evidence="1">
    <location>
        <position position="1"/>
    </location>
</feature>
<evidence type="ECO:0000313" key="1">
    <source>
        <dbReference type="EMBL" id="VAW40488.1"/>
    </source>
</evidence>
<name>A0A3B0V9Z4_9ZZZZ</name>
<evidence type="ECO:0008006" key="2">
    <source>
        <dbReference type="Google" id="ProtNLM"/>
    </source>
</evidence>
<sequence>YRIYDAATFQEIPLSSTSGKYPLTTDTTNAHDLYYINGALNEKKWSTIDPNVFYGVYLTWDKKGQFYKGTIDRAAQTISYDLIKSFGAANTYEIFSLGKHEGNIDFNDQFVALVGRKFGGLFITVIVYDMINDTFVEKDFDGTNGNASVIWTSPQVFDWISVSPLGKHIIMSTSGNLELYDMNLNHVGQLSNEATHGDMGIAQNGEEVFVSFKFTAPQGIYAHRLQKFVDGEPASIYHHRLLPEKYNGGHISCRNYQRPGWCYLSTVAEGHREIFALRINFADMSLNVVNRFAQTHTRSMNSLGGVSPDGRRVIFFTDWEDATLSYYDRDTYHAQQAY</sequence>
<organism evidence="1">
    <name type="scientific">hydrothermal vent metagenome</name>
    <dbReference type="NCBI Taxonomy" id="652676"/>
    <lineage>
        <taxon>unclassified sequences</taxon>
        <taxon>metagenomes</taxon>
        <taxon>ecological metagenomes</taxon>
    </lineage>
</organism>
<protein>
    <recommendedName>
        <fullName evidence="2">TolB protein, periplasmic protein involved in the tonb-independent uptake of group A colicins</fullName>
    </recommendedName>
</protein>
<accession>A0A3B0V9Z4</accession>
<gene>
    <name evidence="1" type="ORF">MNBD_GAMMA01-1862</name>
</gene>
<dbReference type="SUPFAM" id="SSF82171">
    <property type="entry name" value="DPP6 N-terminal domain-like"/>
    <property type="match status" value="1"/>
</dbReference>
<reference evidence="1" key="1">
    <citation type="submission" date="2018-06" db="EMBL/GenBank/DDBJ databases">
        <authorList>
            <person name="Zhirakovskaya E."/>
        </authorList>
    </citation>
    <scope>NUCLEOTIDE SEQUENCE</scope>
</reference>